<evidence type="ECO:0000256" key="12">
    <source>
        <dbReference type="PIRSR" id="PIRSR000350-3"/>
    </source>
</evidence>
<evidence type="ECO:0000256" key="4">
    <source>
        <dbReference type="ARBA" id="ARBA00022630"/>
    </source>
</evidence>
<evidence type="ECO:0000256" key="14">
    <source>
        <dbReference type="RuleBase" id="RU003692"/>
    </source>
</evidence>
<feature type="binding site" evidence="12">
    <location>
        <begin position="317"/>
        <end position="320"/>
    </location>
    <ligand>
        <name>FAD</name>
        <dbReference type="ChEBI" id="CHEBI:57692"/>
    </ligand>
</feature>
<dbReference type="InterPro" id="IPR023753">
    <property type="entry name" value="FAD/NAD-binding_dom"/>
</dbReference>
<dbReference type="PIRSF" id="PIRSF000350">
    <property type="entry name" value="Mercury_reductase_MerA"/>
    <property type="match status" value="1"/>
</dbReference>
<evidence type="ECO:0000256" key="5">
    <source>
        <dbReference type="ARBA" id="ARBA00022827"/>
    </source>
</evidence>
<dbReference type="PRINTS" id="PR00411">
    <property type="entry name" value="PNDRDTASEI"/>
</dbReference>
<dbReference type="FunFam" id="3.30.390.30:FF:000001">
    <property type="entry name" value="Dihydrolipoyl dehydrogenase"/>
    <property type="match status" value="1"/>
</dbReference>
<keyword evidence="12" id="KW-0547">Nucleotide-binding</keyword>
<feature type="domain" description="Pyridine nucleotide-disulphide oxidoreductase dimerisation" evidence="15">
    <location>
        <begin position="345"/>
        <end position="455"/>
    </location>
</feature>
<dbReference type="Pfam" id="PF02852">
    <property type="entry name" value="Pyr_redox_dim"/>
    <property type="match status" value="1"/>
</dbReference>
<evidence type="ECO:0000256" key="9">
    <source>
        <dbReference type="ARBA" id="ARBA00023284"/>
    </source>
</evidence>
<dbReference type="Proteomes" id="UP000885830">
    <property type="component" value="Unassembled WGS sequence"/>
</dbReference>
<feature type="binding site" evidence="12">
    <location>
        <position position="53"/>
    </location>
    <ligand>
        <name>FAD</name>
        <dbReference type="ChEBI" id="CHEBI:57692"/>
    </ligand>
</feature>
<feature type="binding site" evidence="12">
    <location>
        <begin position="180"/>
        <end position="187"/>
    </location>
    <ligand>
        <name>NAD(+)</name>
        <dbReference type="ChEBI" id="CHEBI:57540"/>
    </ligand>
</feature>
<feature type="binding site" evidence="12">
    <location>
        <begin position="144"/>
        <end position="146"/>
    </location>
    <ligand>
        <name>FAD</name>
        <dbReference type="ChEBI" id="CHEBI:57692"/>
    </ligand>
</feature>
<dbReference type="PROSITE" id="PS00076">
    <property type="entry name" value="PYRIDINE_REDOX_1"/>
    <property type="match status" value="1"/>
</dbReference>
<organism evidence="17">
    <name type="scientific">Hellea balneolensis</name>
    <dbReference type="NCBI Taxonomy" id="287478"/>
    <lineage>
        <taxon>Bacteria</taxon>
        <taxon>Pseudomonadati</taxon>
        <taxon>Pseudomonadota</taxon>
        <taxon>Alphaproteobacteria</taxon>
        <taxon>Maricaulales</taxon>
        <taxon>Robiginitomaculaceae</taxon>
        <taxon>Hellea</taxon>
    </lineage>
</organism>
<feature type="binding site" evidence="12">
    <location>
        <position position="271"/>
    </location>
    <ligand>
        <name>NAD(+)</name>
        <dbReference type="ChEBI" id="CHEBI:57540"/>
    </ligand>
</feature>
<dbReference type="PANTHER" id="PTHR22912">
    <property type="entry name" value="DISULFIDE OXIDOREDUCTASE"/>
    <property type="match status" value="1"/>
</dbReference>
<dbReference type="InterPro" id="IPR016156">
    <property type="entry name" value="FAD/NAD-linked_Rdtase_dimer_sf"/>
</dbReference>
<evidence type="ECO:0000256" key="6">
    <source>
        <dbReference type="ARBA" id="ARBA00023002"/>
    </source>
</evidence>
<dbReference type="GO" id="GO:0006103">
    <property type="term" value="P:2-oxoglutarate metabolic process"/>
    <property type="evidence" value="ECO:0007669"/>
    <property type="project" value="TreeGrafter"/>
</dbReference>
<dbReference type="EC" id="1.8.1.4" evidence="2 14"/>
<dbReference type="PRINTS" id="PR00368">
    <property type="entry name" value="FADPNR"/>
</dbReference>
<evidence type="ECO:0000313" key="17">
    <source>
        <dbReference type="EMBL" id="HHL43088.1"/>
    </source>
</evidence>
<evidence type="ECO:0000256" key="7">
    <source>
        <dbReference type="ARBA" id="ARBA00023027"/>
    </source>
</evidence>
<dbReference type="Gene3D" id="3.50.50.60">
    <property type="entry name" value="FAD/NAD(P)-binding domain"/>
    <property type="match status" value="2"/>
</dbReference>
<feature type="domain" description="FAD/NAD(P)-binding" evidence="16">
    <location>
        <begin position="8"/>
        <end position="326"/>
    </location>
</feature>
<dbReference type="GO" id="GO:0004148">
    <property type="term" value="F:dihydrolipoyl dehydrogenase (NADH) activity"/>
    <property type="evidence" value="ECO:0007669"/>
    <property type="project" value="UniProtKB-EC"/>
</dbReference>
<comment type="miscellaneous">
    <text evidence="14">The active site is a redox-active disulfide bond.</text>
</comment>
<evidence type="ECO:0000256" key="1">
    <source>
        <dbReference type="ARBA" id="ARBA00007532"/>
    </source>
</evidence>
<feature type="binding site" evidence="12">
    <location>
        <position position="203"/>
    </location>
    <ligand>
        <name>NAD(+)</name>
        <dbReference type="ChEBI" id="CHEBI:57540"/>
    </ligand>
</feature>
<evidence type="ECO:0000256" key="8">
    <source>
        <dbReference type="ARBA" id="ARBA00023157"/>
    </source>
</evidence>
<dbReference type="AlphaFoldDB" id="A0A7C5M0D2"/>
<dbReference type="PANTHER" id="PTHR22912:SF160">
    <property type="entry name" value="DIHYDROLIPOYL DEHYDROGENASE"/>
    <property type="match status" value="1"/>
</dbReference>
<comment type="cofactor">
    <cofactor evidence="12 14">
        <name>FAD</name>
        <dbReference type="ChEBI" id="CHEBI:57692"/>
    </cofactor>
    <text evidence="12 14">Binds 1 FAD per subunit.</text>
</comment>
<keyword evidence="6 14" id="KW-0560">Oxidoreductase</keyword>
<feature type="binding site" evidence="12">
    <location>
        <position position="311"/>
    </location>
    <ligand>
        <name>FAD</name>
        <dbReference type="ChEBI" id="CHEBI:57692"/>
    </ligand>
</feature>
<dbReference type="GO" id="GO:0050660">
    <property type="term" value="F:flavin adenine dinucleotide binding"/>
    <property type="evidence" value="ECO:0007669"/>
    <property type="project" value="InterPro"/>
</dbReference>
<reference evidence="17" key="1">
    <citation type="journal article" date="2020" name="mSystems">
        <title>Genome- and Community-Level Interaction Insights into Carbon Utilization and Element Cycling Functions of Hydrothermarchaeota in Hydrothermal Sediment.</title>
        <authorList>
            <person name="Zhou Z."/>
            <person name="Liu Y."/>
            <person name="Xu W."/>
            <person name="Pan J."/>
            <person name="Luo Z.H."/>
            <person name="Li M."/>
        </authorList>
    </citation>
    <scope>NUCLEOTIDE SEQUENCE [LARGE SCALE GENOMIC DNA]</scope>
    <source>
        <strain evidence="17">HyVt-485</strain>
    </source>
</reference>
<proteinExistence type="inferred from homology"/>
<name>A0A7C5M0D2_9PROT</name>
<evidence type="ECO:0000256" key="2">
    <source>
        <dbReference type="ARBA" id="ARBA00012608"/>
    </source>
</evidence>
<dbReference type="SUPFAM" id="SSF51905">
    <property type="entry name" value="FAD/NAD(P)-binding domain"/>
    <property type="match status" value="1"/>
</dbReference>
<evidence type="ECO:0000256" key="13">
    <source>
        <dbReference type="PIRSR" id="PIRSR000350-4"/>
    </source>
</evidence>
<dbReference type="InterPro" id="IPR001100">
    <property type="entry name" value="Pyr_nuc-diS_OxRdtase"/>
</dbReference>
<dbReference type="InterPro" id="IPR012999">
    <property type="entry name" value="Pyr_OxRdtase_I_AS"/>
</dbReference>
<dbReference type="Pfam" id="PF07992">
    <property type="entry name" value="Pyr_redox_2"/>
    <property type="match status" value="1"/>
</dbReference>
<feature type="disulfide bond" description="Redox-active" evidence="13">
    <location>
        <begin position="44"/>
        <end position="49"/>
    </location>
</feature>
<dbReference type="NCBIfam" id="TIGR01350">
    <property type="entry name" value="lipoamide_DH"/>
    <property type="match status" value="1"/>
</dbReference>
<sequence length="467" mass="49284">MSEEITCDVLVVGAGPGGYVAAIRAGQLGLNTVLIEKDRLGGTCLIRGCIPSKALIEAADRFEQAQENAKADNPFGIKSNAPSLDFTQTIGWKNGITDKLSNGVAGLLKAAKVRVINGWAEFINAKTCKVGKTKITAKNVILATGSVSVELPGLPFGGDVIGSTEALDLPEVPKTLAVVGAGYIGMELGIAYRKFGAEVHFIEASKRILPGFEKALSAPVSRWLKAHNVRIQTEAFAQSVQTKNGKSVLFYKDKKKKTCELVADKILVTVGRKPCITGWGLENMGLDMDGPFIKVNSKCETPMRGVYAIGDLVGEPMLAHKASAQGEMVAEIIAGMRREFTPAVIPAVCYSDPEIVSVGLSAKQAKDQGLDIKPGKFRFAANGRAMTISAADTGGFIEVVAERASGRIVGLHGVGKHISELSGEFALAIEMNATLEDLSGTIHAHPSLSEAVMEAGLAALGHPLHQV</sequence>
<keyword evidence="9 14" id="KW-0676">Redox-active center</keyword>
<keyword evidence="8" id="KW-1015">Disulfide bond</keyword>
<evidence type="ECO:0000256" key="3">
    <source>
        <dbReference type="ARBA" id="ARBA00016961"/>
    </source>
</evidence>
<accession>A0A7C5M0D2</accession>
<gene>
    <name evidence="17" type="primary">lpdA</name>
    <name evidence="17" type="ORF">ENJ42_05675</name>
</gene>
<dbReference type="Gene3D" id="3.30.390.30">
    <property type="match status" value="1"/>
</dbReference>
<evidence type="ECO:0000259" key="16">
    <source>
        <dbReference type="Pfam" id="PF07992"/>
    </source>
</evidence>
<dbReference type="InterPro" id="IPR036188">
    <property type="entry name" value="FAD/NAD-bd_sf"/>
</dbReference>
<protein>
    <recommendedName>
        <fullName evidence="3 14">Dihydrolipoyl dehydrogenase</fullName>
        <ecNumber evidence="2 14">1.8.1.4</ecNumber>
    </recommendedName>
</protein>
<dbReference type="InterPro" id="IPR050151">
    <property type="entry name" value="Class-I_Pyr_Nuc-Dis_Oxidored"/>
</dbReference>
<keyword evidence="5 12" id="KW-0274">FAD</keyword>
<keyword evidence="4 14" id="KW-0285">Flavoprotein</keyword>
<comment type="catalytic activity">
    <reaction evidence="10 14">
        <text>N(6)-[(R)-dihydrolipoyl]-L-lysyl-[protein] + NAD(+) = N(6)-[(R)-lipoyl]-L-lysyl-[protein] + NADH + H(+)</text>
        <dbReference type="Rhea" id="RHEA:15045"/>
        <dbReference type="Rhea" id="RHEA-COMP:10474"/>
        <dbReference type="Rhea" id="RHEA-COMP:10475"/>
        <dbReference type="ChEBI" id="CHEBI:15378"/>
        <dbReference type="ChEBI" id="CHEBI:57540"/>
        <dbReference type="ChEBI" id="CHEBI:57945"/>
        <dbReference type="ChEBI" id="CHEBI:83099"/>
        <dbReference type="ChEBI" id="CHEBI:83100"/>
        <dbReference type="EC" id="1.8.1.4"/>
    </reaction>
</comment>
<comment type="caution">
    <text evidence="17">The sequence shown here is derived from an EMBL/GenBank/DDBJ whole genome shotgun (WGS) entry which is preliminary data.</text>
</comment>
<evidence type="ECO:0000259" key="15">
    <source>
        <dbReference type="Pfam" id="PF02852"/>
    </source>
</evidence>
<evidence type="ECO:0000256" key="10">
    <source>
        <dbReference type="ARBA" id="ARBA00049187"/>
    </source>
</evidence>
<comment type="similarity">
    <text evidence="1 14">Belongs to the class-I pyridine nucleotide-disulfide oxidoreductase family.</text>
</comment>
<dbReference type="SUPFAM" id="SSF55424">
    <property type="entry name" value="FAD/NAD-linked reductases, dimerisation (C-terminal) domain"/>
    <property type="match status" value="1"/>
</dbReference>
<evidence type="ECO:0000256" key="11">
    <source>
        <dbReference type="PIRSR" id="PIRSR000350-2"/>
    </source>
</evidence>
<feature type="active site" description="Proton acceptor" evidence="11">
    <location>
        <position position="445"/>
    </location>
</feature>
<dbReference type="EMBL" id="DRMJ01000289">
    <property type="protein sequence ID" value="HHL43088.1"/>
    <property type="molecule type" value="Genomic_DNA"/>
</dbReference>
<keyword evidence="7 12" id="KW-0520">NAD</keyword>
<dbReference type="InterPro" id="IPR004099">
    <property type="entry name" value="Pyr_nucl-diS_OxRdtase_dimer"/>
</dbReference>
<dbReference type="InterPro" id="IPR006258">
    <property type="entry name" value="Lipoamide_DH"/>
</dbReference>